<dbReference type="EMBL" id="JAAVJH010000005">
    <property type="protein sequence ID" value="NJR78755.1"/>
    <property type="molecule type" value="Genomic_DNA"/>
</dbReference>
<protein>
    <submittedName>
        <fullName evidence="1">Uncharacterized protein</fullName>
    </submittedName>
</protein>
<keyword evidence="2" id="KW-1185">Reference proteome</keyword>
<gene>
    <name evidence="1" type="ORF">HBH26_09160</name>
</gene>
<proteinExistence type="predicted"/>
<accession>A0ABX1CRW7</accession>
<dbReference type="RefSeq" id="WP_168134306.1">
    <property type="nucleotide sequence ID" value="NZ_JAAVJH010000005.1"/>
</dbReference>
<sequence>MIARRSRSTLLGALLALLAVFAMNGVSGWHGATFHDDDPAHVESVEHTHGGAQTDPDSPVHLAAHTAGQWLVEPARTLAPVLLSTSRTPVSIVDAALLVGVGPSTLLRPPRA</sequence>
<organism evidence="1 2">
    <name type="scientific">Sphingomonas corticis</name>
    <dbReference type="NCBI Taxonomy" id="2722791"/>
    <lineage>
        <taxon>Bacteria</taxon>
        <taxon>Pseudomonadati</taxon>
        <taxon>Pseudomonadota</taxon>
        <taxon>Alphaproteobacteria</taxon>
        <taxon>Sphingomonadales</taxon>
        <taxon>Sphingomonadaceae</taxon>
        <taxon>Sphingomonas</taxon>
    </lineage>
</organism>
<comment type="caution">
    <text evidence="1">The sequence shown here is derived from an EMBL/GenBank/DDBJ whole genome shotgun (WGS) entry which is preliminary data.</text>
</comment>
<reference evidence="1 2" key="1">
    <citation type="submission" date="2020-03" db="EMBL/GenBank/DDBJ databases">
        <authorList>
            <person name="Wang L."/>
            <person name="He N."/>
            <person name="Li Y."/>
            <person name="Fang Y."/>
            <person name="Zhang F."/>
        </authorList>
    </citation>
    <scope>NUCLEOTIDE SEQUENCE [LARGE SCALE GENOMIC DNA]</scope>
    <source>
        <strain evidence="1 2">36D10-4-7</strain>
    </source>
</reference>
<name>A0ABX1CRW7_9SPHN</name>
<evidence type="ECO:0000313" key="2">
    <source>
        <dbReference type="Proteomes" id="UP000732399"/>
    </source>
</evidence>
<evidence type="ECO:0000313" key="1">
    <source>
        <dbReference type="EMBL" id="NJR78755.1"/>
    </source>
</evidence>
<dbReference type="Proteomes" id="UP000732399">
    <property type="component" value="Unassembled WGS sequence"/>
</dbReference>